<dbReference type="OrthoDB" id="1427655at2"/>
<proteinExistence type="predicted"/>
<dbReference type="AlphaFoldDB" id="A0A2I7SEX2"/>
<reference evidence="2" key="1">
    <citation type="submission" date="2018-01" db="EMBL/GenBank/DDBJ databases">
        <title>Complete genome of Tamlana sp. UJ94.</title>
        <authorList>
            <person name="Jung J."/>
            <person name="Chung D."/>
            <person name="Bae S.S."/>
            <person name="Baek K."/>
        </authorList>
    </citation>
    <scope>NUCLEOTIDE SEQUENCE [LARGE SCALE GENOMIC DNA]</scope>
    <source>
        <strain evidence="2">UJ94</strain>
    </source>
</reference>
<sequence length="264" mass="29719">MKRFITFLLVFIWGLLAFSQSHDLSGKILSEVNVENIHVINKTQQLFTTTNALGEFTIAVKLQDTLVFSSIQHKPQNVVISESVLKSKTLVVTLEEQINVLDEVSVGKTLTGDLLSDIENTTGEAPINFYDVGIPGYTGKVATQSERRLSQANGEGVAFKTIMLQVLSLNVPVEPILNAISGRTKVLKQHVALEQKSALLHGVKVKFSKMFFELHPLDEDKQNEFFHFCEEDDRFVAICTSNNDLDILQFLEKKYEKYLENLNN</sequence>
<gene>
    <name evidence="1" type="ORF">C1A40_02610</name>
</gene>
<dbReference type="RefSeq" id="WP_102994544.1">
    <property type="nucleotide sequence ID" value="NZ_CP025938.1"/>
</dbReference>
<evidence type="ECO:0000313" key="1">
    <source>
        <dbReference type="EMBL" id="AUS04434.1"/>
    </source>
</evidence>
<keyword evidence="2" id="KW-1185">Reference proteome</keyword>
<organism evidence="1 2">
    <name type="scientific">Pseudotamlana carrageenivorans</name>
    <dbReference type="NCBI Taxonomy" id="2069432"/>
    <lineage>
        <taxon>Bacteria</taxon>
        <taxon>Pseudomonadati</taxon>
        <taxon>Bacteroidota</taxon>
        <taxon>Flavobacteriia</taxon>
        <taxon>Flavobacteriales</taxon>
        <taxon>Flavobacteriaceae</taxon>
        <taxon>Pseudotamlana</taxon>
    </lineage>
</organism>
<dbReference type="Proteomes" id="UP000236592">
    <property type="component" value="Chromosome"/>
</dbReference>
<accession>A0A2I7SEX2</accession>
<dbReference type="SUPFAM" id="SSF49464">
    <property type="entry name" value="Carboxypeptidase regulatory domain-like"/>
    <property type="match status" value="1"/>
</dbReference>
<dbReference type="EMBL" id="CP025938">
    <property type="protein sequence ID" value="AUS04434.1"/>
    <property type="molecule type" value="Genomic_DNA"/>
</dbReference>
<evidence type="ECO:0008006" key="3">
    <source>
        <dbReference type="Google" id="ProtNLM"/>
    </source>
</evidence>
<dbReference type="KEGG" id="taj:C1A40_02610"/>
<protein>
    <recommendedName>
        <fullName evidence="3">Carboxypeptidase-like regulatory domain-containing protein</fullName>
    </recommendedName>
</protein>
<name>A0A2I7SEX2_9FLAO</name>
<evidence type="ECO:0000313" key="2">
    <source>
        <dbReference type="Proteomes" id="UP000236592"/>
    </source>
</evidence>
<dbReference type="InterPro" id="IPR008969">
    <property type="entry name" value="CarboxyPept-like_regulatory"/>
</dbReference>